<feature type="region of interest" description="Disordered" evidence="1">
    <location>
        <begin position="509"/>
        <end position="592"/>
    </location>
</feature>
<evidence type="ECO:0000256" key="1">
    <source>
        <dbReference type="SAM" id="MobiDB-lite"/>
    </source>
</evidence>
<feature type="compositionally biased region" description="Basic and acidic residues" evidence="1">
    <location>
        <begin position="292"/>
        <end position="326"/>
    </location>
</feature>
<sequence length="1244" mass="134454">MSENDLQSFAPVVGRMKSKRWVQASAPSYDGDDWDDDYYSGDDAPEVPEVPSEHVASIAEVDEGVEEAPEAPPVIKPLALGRAGQQQKLEEQREQERLRKQQEAEAEAEAERQAETERQAELEKQYQAKLAEEKRQREQLEELEREQQRIREARARAEAETKARDEAEAKAREEAEAKARAEAEEQDRLEREEIEREYRERQDAERQRQKQEEAERLEREEEERLRREEEERQAKMEEERQAKLEAERQAKLEEERLARLEAERQAKLEADRQAKLEAEKARKVKIEKARIEAEKQAAREAEERRLKEEQQRLAEEEEKRQAEAEAARVAALEAELEAEREKESKRQEVVRQAEKERLDAEREAEYQSKLEARAKEAEKARQAEEEQREAEQARLEAERHALLMSAAGEEGGDKTNSPTTQSFYDSRSKGVGNASGTPVMSPRVDYDDFQATASPNTRDPYDPSNHWGGGAVTSDSAGRDDGGSNNGVVGAIGGAIAGAAAAVGAATLESNNDSEKDGNKEADKSIDSSTGSEAHTVGLSKEVLAAPSEADASNSLKHASMVAQVGADESETPTTLPSSSGTATSKSMSRVDSVEDIVADYYAYSSDEGVEGEGVEYDEEGVEEGSTMDGHKDKEEEKADKKDAVIKDSLDISPVSSTSHSHYADAEDVEAGYTMDGVKMEGSDGSDNETDHETDEDDKKLSKLDTSGASAVPDTSDVSTPKLDQEPSSASTDIAGKREIPSHLVPGLTVGTGGSPHVKSTSEITPTTEMNKLSDEILNSFSAEGNDPYYTNSAYDYDDSDAGPDAELQALYAGSHKFLDARMSRDMSDVHGDFSVAPLSPKRLSRVAVVDESNSSPSVGKVAAVVGAAGAVGVASGVVTSGGETTSASATPTTSDAPKFEDATKAVKDAMEGNKDLESDLQAKQTEPLPSLPSIPVSSLDPGTPTIPSSEDKREKEGKEDKDTKEKDDNDNRASSPELDEFEDAVERISTNDEKPDRTSHDSGYKSMILATSLENVATTPSAGASSRSASRGAGILGKQSSISSMNALGKTDSSSSSGVPPTASSAVQNIFPTNSVSTGSPAQAPASFAKQATTTAVLPKGPAITTAQVRSGPSYDFRSILTRPRSIDRANAFNDARKREAEYSPGLESWLVFTYNALKTDAGISDMQTSGSYSGGSNNLPKASSNLLAGSIGDVFQNPLSGMSGATKVSEKSSQVFNKVGESTTKRARGLFAKSKKLMKGDR</sequence>
<feature type="region of interest" description="Disordered" evidence="1">
    <location>
        <begin position="605"/>
        <end position="770"/>
    </location>
</feature>
<feature type="compositionally biased region" description="Polar residues" evidence="1">
    <location>
        <begin position="414"/>
        <end position="425"/>
    </location>
</feature>
<name>A0A371C838_YARLL</name>
<feature type="compositionally biased region" description="Low complexity" evidence="1">
    <location>
        <begin position="928"/>
        <end position="940"/>
    </location>
</feature>
<feature type="region of interest" description="Disordered" evidence="1">
    <location>
        <begin position="1046"/>
        <end position="1065"/>
    </location>
</feature>
<feature type="compositionally biased region" description="Basic and acidic residues" evidence="1">
    <location>
        <begin position="88"/>
        <end position="125"/>
    </location>
</feature>
<feature type="compositionally biased region" description="Basic and acidic residues" evidence="1">
    <location>
        <begin position="337"/>
        <end position="401"/>
    </location>
</feature>
<feature type="compositionally biased region" description="Acidic residues" evidence="1">
    <location>
        <begin position="608"/>
        <end position="623"/>
    </location>
</feature>
<evidence type="ECO:0000313" key="3">
    <source>
        <dbReference type="Proteomes" id="UP000256601"/>
    </source>
</evidence>
<organism evidence="2 3">
    <name type="scientific">Yarrowia lipolytica</name>
    <name type="common">Candida lipolytica</name>
    <dbReference type="NCBI Taxonomy" id="4952"/>
    <lineage>
        <taxon>Eukaryota</taxon>
        <taxon>Fungi</taxon>
        <taxon>Dikarya</taxon>
        <taxon>Ascomycota</taxon>
        <taxon>Saccharomycotina</taxon>
        <taxon>Dipodascomycetes</taxon>
        <taxon>Dipodascales</taxon>
        <taxon>Dipodascales incertae sedis</taxon>
        <taxon>Yarrowia</taxon>
    </lineage>
</organism>
<feature type="region of interest" description="Disordered" evidence="1">
    <location>
        <begin position="292"/>
        <end position="491"/>
    </location>
</feature>
<feature type="compositionally biased region" description="Basic and acidic residues" evidence="1">
    <location>
        <begin position="629"/>
        <end position="650"/>
    </location>
</feature>
<dbReference type="VEuPathDB" id="FungiDB:YALI1_F17265g"/>
<dbReference type="EMBL" id="KZ857333">
    <property type="protein sequence ID" value="RDW26458.1"/>
    <property type="molecule type" value="Genomic_DNA"/>
</dbReference>
<feature type="compositionally biased region" description="Basic and acidic residues" evidence="1">
    <location>
        <begin position="985"/>
        <end position="1004"/>
    </location>
</feature>
<feature type="compositionally biased region" description="Low complexity" evidence="1">
    <location>
        <begin position="1022"/>
        <end position="1034"/>
    </location>
</feature>
<dbReference type="PANTHER" id="PTHR15551">
    <property type="entry name" value="LIM DOMAIN ONLY 7"/>
    <property type="match status" value="1"/>
</dbReference>
<feature type="compositionally biased region" description="Low complexity" evidence="1">
    <location>
        <begin position="572"/>
        <end position="588"/>
    </location>
</feature>
<proteinExistence type="predicted"/>
<dbReference type="VEuPathDB" id="FungiDB:YALI0_F12837g"/>
<feature type="region of interest" description="Disordered" evidence="1">
    <location>
        <begin position="20"/>
        <end position="49"/>
    </location>
</feature>
<feature type="compositionally biased region" description="Basic and acidic residues" evidence="1">
    <location>
        <begin position="898"/>
        <end position="918"/>
    </location>
</feature>
<feature type="region of interest" description="Disordered" evidence="1">
    <location>
        <begin position="878"/>
        <end position="1038"/>
    </location>
</feature>
<feature type="compositionally biased region" description="Basic and acidic residues" evidence="1">
    <location>
        <begin position="950"/>
        <end position="972"/>
    </location>
</feature>
<feature type="region of interest" description="Disordered" evidence="1">
    <location>
        <begin position="152"/>
        <end position="248"/>
    </location>
</feature>
<feature type="compositionally biased region" description="Acidic residues" evidence="1">
    <location>
        <begin position="30"/>
        <end position="46"/>
    </location>
</feature>
<accession>A0A371C838</accession>
<evidence type="ECO:0000313" key="2">
    <source>
        <dbReference type="EMBL" id="RDW26458.1"/>
    </source>
</evidence>
<dbReference type="Proteomes" id="UP000256601">
    <property type="component" value="Unassembled WGS sequence"/>
</dbReference>
<reference evidence="2 3" key="1">
    <citation type="submission" date="2018-07" db="EMBL/GenBank/DDBJ databases">
        <title>Draft Genome Assemblies for Five Robust Yarrowia lipolytica Strains Exhibiting High Lipid Production and Pentose Sugar Utilization and Sugar Alcohol Secretion from Undetoxified Lignocellulosic Biomass Hydrolysates.</title>
        <authorList>
            <consortium name="DOE Joint Genome Institute"/>
            <person name="Walker C."/>
            <person name="Ryu S."/>
            <person name="Na H."/>
            <person name="Zane M."/>
            <person name="LaButti K."/>
            <person name="Lipzen A."/>
            <person name="Haridas S."/>
            <person name="Barry K."/>
            <person name="Grigoriev I.V."/>
            <person name="Quarterman J."/>
            <person name="Slininger P."/>
            <person name="Dien B."/>
            <person name="Trinh C.T."/>
        </authorList>
    </citation>
    <scope>NUCLEOTIDE SEQUENCE [LARGE SCALE GENOMIC DNA]</scope>
    <source>
        <strain evidence="2 3">YB392</strain>
    </source>
</reference>
<feature type="compositionally biased region" description="Polar residues" evidence="1">
    <location>
        <begin position="758"/>
        <end position="770"/>
    </location>
</feature>
<feature type="compositionally biased region" description="Basic and acidic residues" evidence="1">
    <location>
        <begin position="513"/>
        <end position="526"/>
    </location>
</feature>
<feature type="region of interest" description="Disordered" evidence="1">
    <location>
        <begin position="62"/>
        <end position="125"/>
    </location>
</feature>
<feature type="compositionally biased region" description="Acidic residues" evidence="1">
    <location>
        <begin position="684"/>
        <end position="696"/>
    </location>
</feature>
<dbReference type="PANTHER" id="PTHR15551:SF3">
    <property type="entry name" value="LIM AND CALPONIN HOMOLOGY DOMAINS-CONTAINING PROTEIN 1"/>
    <property type="match status" value="1"/>
</dbReference>
<gene>
    <name evidence="2" type="ORF">B0I71DRAFT_130846</name>
</gene>
<protein>
    <recommendedName>
        <fullName evidence="4">Stress response protein NST1</fullName>
    </recommendedName>
</protein>
<feature type="compositionally biased region" description="Low complexity" evidence="1">
    <location>
        <begin position="1054"/>
        <end position="1065"/>
    </location>
</feature>
<evidence type="ECO:0008006" key="4">
    <source>
        <dbReference type="Google" id="ProtNLM"/>
    </source>
</evidence>
<dbReference type="AlphaFoldDB" id="A0A371C838"/>
<feature type="compositionally biased region" description="Low complexity" evidence="1">
    <location>
        <begin position="878"/>
        <end position="895"/>
    </location>
</feature>